<dbReference type="InterPro" id="IPR051730">
    <property type="entry name" value="NASP-like"/>
</dbReference>
<dbReference type="Proteomes" id="UP000198406">
    <property type="component" value="Unassembled WGS sequence"/>
</dbReference>
<evidence type="ECO:0000256" key="8">
    <source>
        <dbReference type="SAM" id="MobiDB-lite"/>
    </source>
</evidence>
<keyword evidence="3" id="KW-0677">Repeat</keyword>
<feature type="region of interest" description="Disordered" evidence="8">
    <location>
        <begin position="1"/>
        <end position="41"/>
    </location>
</feature>
<evidence type="ECO:0008006" key="11">
    <source>
        <dbReference type="Google" id="ProtNLM"/>
    </source>
</evidence>
<feature type="coiled-coil region" evidence="7">
    <location>
        <begin position="333"/>
        <end position="360"/>
    </location>
</feature>
<keyword evidence="5" id="KW-0539">Nucleus</keyword>
<evidence type="ECO:0000256" key="1">
    <source>
        <dbReference type="ARBA" id="ARBA00004123"/>
    </source>
</evidence>
<evidence type="ECO:0000256" key="2">
    <source>
        <dbReference type="ARBA" id="ARBA00008402"/>
    </source>
</evidence>
<evidence type="ECO:0000256" key="6">
    <source>
        <dbReference type="PROSITE-ProRule" id="PRU00339"/>
    </source>
</evidence>
<feature type="region of interest" description="Disordered" evidence="8">
    <location>
        <begin position="111"/>
        <end position="139"/>
    </location>
</feature>
<dbReference type="GO" id="GO:0006335">
    <property type="term" value="P:DNA replication-dependent chromatin assembly"/>
    <property type="evidence" value="ECO:0007669"/>
    <property type="project" value="TreeGrafter"/>
</dbReference>
<keyword evidence="7" id="KW-0175">Coiled coil</keyword>
<dbReference type="SMART" id="SM00028">
    <property type="entry name" value="TPR"/>
    <property type="match status" value="2"/>
</dbReference>
<dbReference type="SUPFAM" id="SSF48452">
    <property type="entry name" value="TPR-like"/>
    <property type="match status" value="1"/>
</dbReference>
<feature type="compositionally biased region" description="Acidic residues" evidence="8">
    <location>
        <begin position="125"/>
        <end position="139"/>
    </location>
</feature>
<organism evidence="9 10">
    <name type="scientific">Fistulifera solaris</name>
    <name type="common">Oleaginous diatom</name>
    <dbReference type="NCBI Taxonomy" id="1519565"/>
    <lineage>
        <taxon>Eukaryota</taxon>
        <taxon>Sar</taxon>
        <taxon>Stramenopiles</taxon>
        <taxon>Ochrophyta</taxon>
        <taxon>Bacillariophyta</taxon>
        <taxon>Bacillariophyceae</taxon>
        <taxon>Bacillariophycidae</taxon>
        <taxon>Naviculales</taxon>
        <taxon>Naviculaceae</taxon>
        <taxon>Fistulifera</taxon>
    </lineage>
</organism>
<dbReference type="PROSITE" id="PS50005">
    <property type="entry name" value="TPR"/>
    <property type="match status" value="1"/>
</dbReference>
<dbReference type="InterPro" id="IPR011990">
    <property type="entry name" value="TPR-like_helical_dom_sf"/>
</dbReference>
<evidence type="ECO:0000256" key="7">
    <source>
        <dbReference type="SAM" id="Coils"/>
    </source>
</evidence>
<evidence type="ECO:0000313" key="9">
    <source>
        <dbReference type="EMBL" id="GAX09611.1"/>
    </source>
</evidence>
<feature type="compositionally biased region" description="Basic and acidic residues" evidence="8">
    <location>
        <begin position="416"/>
        <end position="430"/>
    </location>
</feature>
<evidence type="ECO:0000256" key="4">
    <source>
        <dbReference type="ARBA" id="ARBA00022803"/>
    </source>
</evidence>
<dbReference type="AlphaFoldDB" id="A0A1Z5J751"/>
<feature type="region of interest" description="Disordered" evidence="8">
    <location>
        <begin position="396"/>
        <end position="430"/>
    </location>
</feature>
<accession>A0A1Z5J751</accession>
<dbReference type="InParanoid" id="A0A1Z5J751"/>
<proteinExistence type="inferred from homology"/>
<feature type="compositionally biased region" description="Low complexity" evidence="8">
    <location>
        <begin position="23"/>
        <end position="32"/>
    </location>
</feature>
<evidence type="ECO:0000256" key="5">
    <source>
        <dbReference type="ARBA" id="ARBA00023242"/>
    </source>
</evidence>
<dbReference type="GO" id="GO:0005654">
    <property type="term" value="C:nucleoplasm"/>
    <property type="evidence" value="ECO:0007669"/>
    <property type="project" value="TreeGrafter"/>
</dbReference>
<dbReference type="Gene3D" id="1.25.40.10">
    <property type="entry name" value="Tetratricopeptide repeat domain"/>
    <property type="match status" value="1"/>
</dbReference>
<evidence type="ECO:0000313" key="10">
    <source>
        <dbReference type="Proteomes" id="UP000198406"/>
    </source>
</evidence>
<dbReference type="PANTHER" id="PTHR15081">
    <property type="entry name" value="NUCLEAR AUTOANTIGENIC SPERM PROTEIN NASP -RELATED"/>
    <property type="match status" value="1"/>
</dbReference>
<evidence type="ECO:0000256" key="3">
    <source>
        <dbReference type="ARBA" id="ARBA00022737"/>
    </source>
</evidence>
<sequence length="430" mass="47203">MAAPPSHPSDTDTTAPIANLKDPPSSSQSMKPSPTPTYASSESSTYYLSAKALLNEGSFEDALATIEEGIESFKSDLLQLGMSEDDAALHESMAPFHYLYGTTLLYSIEESSDTQKIAQQHESPENPEEDGENAPEDDSQIAWENLDIARAIVERMIASPDAPDKLKLDLAQIYLREGDLHKMNGKYENAIGDYESCLRYRQDNPAIGPYDRKIADVHYNLGLSRLMLVAEANAAGEEEAMDEATQRFMAQHRAQSFHNFYTCARTLSGQLANICGLDAFEFIAKCESDIPNFKSTGEEDYTVDHPKMAGVKLRKLREHVANLSPPLEDSHTFHEIRELLDEIQETIDEAETSEQGVREMADLKAEIRAMVAGAVAEEESTEGGGVTTQIGFGSSEAAATTAAAQPLMAVKKKKRPVDDQSDSAKKPRSE</sequence>
<name>A0A1Z5J751_FISSO</name>
<comment type="subcellular location">
    <subcellularLocation>
        <location evidence="1">Nucleus</location>
    </subcellularLocation>
</comment>
<protein>
    <recommendedName>
        <fullName evidence="11">Tetratricopeptide SHNi-TPR domain-containing protein</fullName>
    </recommendedName>
</protein>
<gene>
    <name evidence="9" type="ORF">FisN_38Lh029</name>
</gene>
<keyword evidence="10" id="KW-1185">Reference proteome</keyword>
<comment type="caution">
    <text evidence="9">The sequence shown here is derived from an EMBL/GenBank/DDBJ whole genome shotgun (WGS) entry which is preliminary data.</text>
</comment>
<reference evidence="9 10" key="1">
    <citation type="journal article" date="2015" name="Plant Cell">
        <title>Oil accumulation by the oleaginous diatom Fistulifera solaris as revealed by the genome and transcriptome.</title>
        <authorList>
            <person name="Tanaka T."/>
            <person name="Maeda Y."/>
            <person name="Veluchamy A."/>
            <person name="Tanaka M."/>
            <person name="Abida H."/>
            <person name="Marechal E."/>
            <person name="Bowler C."/>
            <person name="Muto M."/>
            <person name="Sunaga Y."/>
            <person name="Tanaka M."/>
            <person name="Yoshino T."/>
            <person name="Taniguchi T."/>
            <person name="Fukuda Y."/>
            <person name="Nemoto M."/>
            <person name="Matsumoto M."/>
            <person name="Wong P.S."/>
            <person name="Aburatani S."/>
            <person name="Fujibuchi W."/>
        </authorList>
    </citation>
    <scope>NUCLEOTIDE SEQUENCE [LARGE SCALE GENOMIC DNA]</scope>
    <source>
        <strain evidence="9 10">JPCC DA0580</strain>
    </source>
</reference>
<dbReference type="EMBL" id="BDSP01000010">
    <property type="protein sequence ID" value="GAX09611.1"/>
    <property type="molecule type" value="Genomic_DNA"/>
</dbReference>
<feature type="repeat" description="TPR" evidence="6">
    <location>
        <begin position="171"/>
        <end position="204"/>
    </location>
</feature>
<comment type="similarity">
    <text evidence="2">Belongs to the NASP family.</text>
</comment>
<keyword evidence="4 6" id="KW-0802">TPR repeat</keyword>
<dbReference type="GO" id="GO:0034080">
    <property type="term" value="P:CENP-A containing chromatin assembly"/>
    <property type="evidence" value="ECO:0007669"/>
    <property type="project" value="TreeGrafter"/>
</dbReference>
<dbReference type="GO" id="GO:0042393">
    <property type="term" value="F:histone binding"/>
    <property type="evidence" value="ECO:0007669"/>
    <property type="project" value="TreeGrafter"/>
</dbReference>
<dbReference type="InterPro" id="IPR019734">
    <property type="entry name" value="TPR_rpt"/>
</dbReference>
<dbReference type="OrthoDB" id="5587616at2759"/>
<dbReference type="PANTHER" id="PTHR15081:SF1">
    <property type="entry name" value="NUCLEAR AUTOANTIGENIC SPERM PROTEIN"/>
    <property type="match status" value="1"/>
</dbReference>